<keyword evidence="2" id="KW-1003">Cell membrane</keyword>
<dbReference type="Proteomes" id="UP000292003">
    <property type="component" value="Unassembled WGS sequence"/>
</dbReference>
<proteinExistence type="predicted"/>
<evidence type="ECO:0000313" key="7">
    <source>
        <dbReference type="EMBL" id="RZQ63345.1"/>
    </source>
</evidence>
<keyword evidence="3 6" id="KW-0812">Transmembrane</keyword>
<feature type="transmembrane region" description="Helical" evidence="6">
    <location>
        <begin position="63"/>
        <end position="87"/>
    </location>
</feature>
<dbReference type="PANTHER" id="PTHR30213">
    <property type="entry name" value="INNER MEMBRANE PROTEIN YHJD"/>
    <property type="match status" value="1"/>
</dbReference>
<dbReference type="EMBL" id="SFCC01000006">
    <property type="protein sequence ID" value="RZQ63345.1"/>
    <property type="molecule type" value="Genomic_DNA"/>
</dbReference>
<gene>
    <name evidence="7" type="ORF">EWH70_12890</name>
</gene>
<dbReference type="AlphaFoldDB" id="A0A4V2EM01"/>
<evidence type="ECO:0000256" key="2">
    <source>
        <dbReference type="ARBA" id="ARBA00022475"/>
    </source>
</evidence>
<accession>A0A4V2EM01</accession>
<comment type="caution">
    <text evidence="7">The sequence shown here is derived from an EMBL/GenBank/DDBJ whole genome shotgun (WGS) entry which is preliminary data.</text>
</comment>
<evidence type="ECO:0000256" key="3">
    <source>
        <dbReference type="ARBA" id="ARBA00022692"/>
    </source>
</evidence>
<feature type="transmembrane region" description="Helical" evidence="6">
    <location>
        <begin position="126"/>
        <end position="145"/>
    </location>
</feature>
<feature type="transmembrane region" description="Helical" evidence="6">
    <location>
        <begin position="209"/>
        <end position="234"/>
    </location>
</feature>
<keyword evidence="5 6" id="KW-0472">Membrane</keyword>
<dbReference type="PANTHER" id="PTHR30213:SF1">
    <property type="entry name" value="INNER MEMBRANE PROTEIN YHJD"/>
    <property type="match status" value="1"/>
</dbReference>
<dbReference type="InterPro" id="IPR017039">
    <property type="entry name" value="Virul_fac_BrkB"/>
</dbReference>
<name>A0A4V2EM01_9PSEU</name>
<feature type="transmembrane region" description="Helical" evidence="6">
    <location>
        <begin position="278"/>
        <end position="303"/>
    </location>
</feature>
<dbReference type="OrthoDB" id="4127374at2"/>
<dbReference type="GO" id="GO:0005886">
    <property type="term" value="C:plasma membrane"/>
    <property type="evidence" value="ECO:0007669"/>
    <property type="project" value="UniProtKB-SubCell"/>
</dbReference>
<protein>
    <submittedName>
        <fullName evidence="7">Inner membrane protein YhjD</fullName>
    </submittedName>
</protein>
<evidence type="ECO:0000313" key="8">
    <source>
        <dbReference type="Proteomes" id="UP000292003"/>
    </source>
</evidence>
<evidence type="ECO:0000256" key="1">
    <source>
        <dbReference type="ARBA" id="ARBA00004651"/>
    </source>
</evidence>
<sequence>MSPDAAGRLGRPGGRGLVIRVSTQQSTASGWRRFRARYRWFDHLVRAVDRYVDYHGYHYVASITYFSVFSIVPMLMVGLSIAGFVLAGQPELLGQITEGILRVVPDSLGPTARDLVTKLIENRTQVGVFGLVIGLYSGWNWINALRDALTAMWDQQRVDPPLLRMILVDFLALLSLVLALIVSFGLTAVGGALGTFLLRLTGLDHTGVASVLLTIGSVVLALVANALVFLWVLTRLPRTPVGIRSAVRGALAASVGFELLKQAGSIYLRLIGNSPTGVAFGSVIGVLFFISLVSRMVVFITAWTATARDAPVPVKPPPPVIVRQVVVPPRRTAVAVPALAGVVTGVVATLTFLRAGRARRRLD</sequence>
<reference evidence="7 8" key="1">
    <citation type="submission" date="2019-02" db="EMBL/GenBank/DDBJ databases">
        <title>Draft genome sequence of Amycolatopsis sp. 8-3EHSu isolated from roots of Suaeda maritima.</title>
        <authorList>
            <person name="Duangmal K."/>
            <person name="Chantavorakit T."/>
        </authorList>
    </citation>
    <scope>NUCLEOTIDE SEQUENCE [LARGE SCALE GENOMIC DNA]</scope>
    <source>
        <strain evidence="7 8">8-3EHSu</strain>
    </source>
</reference>
<comment type="subcellular location">
    <subcellularLocation>
        <location evidence="1">Cell membrane</location>
        <topology evidence="1">Multi-pass membrane protein</topology>
    </subcellularLocation>
</comment>
<evidence type="ECO:0000256" key="5">
    <source>
        <dbReference type="ARBA" id="ARBA00023136"/>
    </source>
</evidence>
<evidence type="ECO:0000256" key="4">
    <source>
        <dbReference type="ARBA" id="ARBA00022989"/>
    </source>
</evidence>
<feature type="transmembrane region" description="Helical" evidence="6">
    <location>
        <begin position="333"/>
        <end position="353"/>
    </location>
</feature>
<dbReference type="Pfam" id="PF03631">
    <property type="entry name" value="Virul_fac_BrkB"/>
    <property type="match status" value="1"/>
</dbReference>
<keyword evidence="4 6" id="KW-1133">Transmembrane helix</keyword>
<keyword evidence="8" id="KW-1185">Reference proteome</keyword>
<evidence type="ECO:0000256" key="6">
    <source>
        <dbReference type="SAM" id="Phobius"/>
    </source>
</evidence>
<organism evidence="7 8">
    <name type="scientific">Amycolatopsis suaedae</name>
    <dbReference type="NCBI Taxonomy" id="2510978"/>
    <lineage>
        <taxon>Bacteria</taxon>
        <taxon>Bacillati</taxon>
        <taxon>Actinomycetota</taxon>
        <taxon>Actinomycetes</taxon>
        <taxon>Pseudonocardiales</taxon>
        <taxon>Pseudonocardiaceae</taxon>
        <taxon>Amycolatopsis</taxon>
    </lineage>
</organism>
<feature type="transmembrane region" description="Helical" evidence="6">
    <location>
        <begin position="166"/>
        <end position="189"/>
    </location>
</feature>